<dbReference type="Proteomes" id="UP000324222">
    <property type="component" value="Unassembled WGS sequence"/>
</dbReference>
<protein>
    <submittedName>
        <fullName evidence="2">Uncharacterized protein</fullName>
    </submittedName>
</protein>
<reference evidence="2 3" key="1">
    <citation type="submission" date="2019-05" db="EMBL/GenBank/DDBJ databases">
        <title>Another draft genome of Portunus trituberculatus and its Hox gene families provides insights of decapod evolution.</title>
        <authorList>
            <person name="Jeong J.-H."/>
            <person name="Song I."/>
            <person name="Kim S."/>
            <person name="Choi T."/>
            <person name="Kim D."/>
            <person name="Ryu S."/>
            <person name="Kim W."/>
        </authorList>
    </citation>
    <scope>NUCLEOTIDE SEQUENCE [LARGE SCALE GENOMIC DNA]</scope>
    <source>
        <tissue evidence="2">Muscle</tissue>
    </source>
</reference>
<feature type="compositionally biased region" description="Basic and acidic residues" evidence="1">
    <location>
        <begin position="26"/>
        <end position="35"/>
    </location>
</feature>
<accession>A0A5B7JUZ3</accession>
<gene>
    <name evidence="2" type="ORF">E2C01_097357</name>
</gene>
<sequence>MLLPGGEVTGERRWASGSPAEGVEGEIYKESSETRRLECTGRRSWERLVPPLPKTSYSARCRPLPVPEFVYNLPLPPTPRPSTPAV</sequence>
<proteinExistence type="predicted"/>
<evidence type="ECO:0000313" key="2">
    <source>
        <dbReference type="EMBL" id="MPD01812.1"/>
    </source>
</evidence>
<name>A0A5B7JUZ3_PORTR</name>
<dbReference type="EMBL" id="VSRR010128703">
    <property type="protein sequence ID" value="MPD01812.1"/>
    <property type="molecule type" value="Genomic_DNA"/>
</dbReference>
<evidence type="ECO:0000256" key="1">
    <source>
        <dbReference type="SAM" id="MobiDB-lite"/>
    </source>
</evidence>
<feature type="region of interest" description="Disordered" evidence="1">
    <location>
        <begin position="1"/>
        <end position="35"/>
    </location>
</feature>
<organism evidence="2 3">
    <name type="scientific">Portunus trituberculatus</name>
    <name type="common">Swimming crab</name>
    <name type="synonym">Neptunus trituberculatus</name>
    <dbReference type="NCBI Taxonomy" id="210409"/>
    <lineage>
        <taxon>Eukaryota</taxon>
        <taxon>Metazoa</taxon>
        <taxon>Ecdysozoa</taxon>
        <taxon>Arthropoda</taxon>
        <taxon>Crustacea</taxon>
        <taxon>Multicrustacea</taxon>
        <taxon>Malacostraca</taxon>
        <taxon>Eumalacostraca</taxon>
        <taxon>Eucarida</taxon>
        <taxon>Decapoda</taxon>
        <taxon>Pleocyemata</taxon>
        <taxon>Brachyura</taxon>
        <taxon>Eubrachyura</taxon>
        <taxon>Portunoidea</taxon>
        <taxon>Portunidae</taxon>
        <taxon>Portuninae</taxon>
        <taxon>Portunus</taxon>
    </lineage>
</organism>
<evidence type="ECO:0000313" key="3">
    <source>
        <dbReference type="Proteomes" id="UP000324222"/>
    </source>
</evidence>
<keyword evidence="3" id="KW-1185">Reference proteome</keyword>
<dbReference type="AlphaFoldDB" id="A0A5B7JUZ3"/>
<comment type="caution">
    <text evidence="2">The sequence shown here is derived from an EMBL/GenBank/DDBJ whole genome shotgun (WGS) entry which is preliminary data.</text>
</comment>